<dbReference type="InterPro" id="IPR001344">
    <property type="entry name" value="Chloro_AB-bd_pln"/>
</dbReference>
<sequence length="289" mass="30897">MAFAQCLTRASLSRPSVPQSPAASRSTNLKATPARRAQTVVVRAEMDDSDPFDMSAIGLDDIMQLTDDAEMNSRAAWLPGTYAPAYLDGTLPGDFGFDPLGFGKNPEMLAKFKEAELMHARWAMLGVAGSLAVEILGLGNWLDAPLMALNGGVSTYMGKEIPLDLQTLAILEVALMGFAELKRGGASAEERMYPGGAFDPMGMSKGNLEELKLKEIKNGRLAMTAIFGFYMQASVTHTGPVANWVAHISDPWGQNVATNPISIPFGAFTSETGAAEFWAAAVPSWYPGL</sequence>
<evidence type="ECO:0000313" key="9">
    <source>
        <dbReference type="EMBL" id="CAD8679855.1"/>
    </source>
</evidence>
<reference evidence="9" key="1">
    <citation type="submission" date="2021-01" db="EMBL/GenBank/DDBJ databases">
        <authorList>
            <person name="Corre E."/>
            <person name="Pelletier E."/>
            <person name="Niang G."/>
            <person name="Scheremetjew M."/>
            <person name="Finn R."/>
            <person name="Kale V."/>
            <person name="Holt S."/>
            <person name="Cochrane G."/>
            <person name="Meng A."/>
            <person name="Brown T."/>
            <person name="Cohen L."/>
        </authorList>
    </citation>
    <scope>NUCLEOTIDE SEQUENCE</scope>
    <source>
        <strain evidence="9">CCMP722</strain>
    </source>
</reference>
<feature type="compositionally biased region" description="Polar residues" evidence="8">
    <location>
        <begin position="14"/>
        <end position="30"/>
    </location>
</feature>
<name>A0A7S0RJT1_9CHLO</name>
<evidence type="ECO:0000256" key="6">
    <source>
        <dbReference type="PIRSR" id="PIRSR601344-1"/>
    </source>
</evidence>
<proteinExistence type="inferred from homology"/>
<keyword evidence="5 7" id="KW-0157">Chromophore</keyword>
<dbReference type="SUPFAM" id="SSF103511">
    <property type="entry name" value="Chlorophyll a-b binding protein"/>
    <property type="match status" value="1"/>
</dbReference>
<dbReference type="PANTHER" id="PTHR21649">
    <property type="entry name" value="CHLOROPHYLL A/B BINDING PROTEIN"/>
    <property type="match status" value="1"/>
</dbReference>
<feature type="binding site" evidence="6">
    <location>
        <position position="116"/>
    </location>
    <ligand>
        <name>chlorophyll a</name>
        <dbReference type="ChEBI" id="CHEBI:58416"/>
        <label>1</label>
    </ligand>
</feature>
<feature type="binding site" description="axial binding residue" evidence="6">
    <location>
        <position position="121"/>
    </location>
    <ligand>
        <name>chlorophyll b</name>
        <dbReference type="ChEBI" id="CHEBI:61721"/>
        <label>1</label>
    </ligand>
    <ligandPart>
        <name>Mg</name>
        <dbReference type="ChEBI" id="CHEBI:25107"/>
    </ligandPart>
</feature>
<dbReference type="GO" id="GO:0009522">
    <property type="term" value="C:photosystem I"/>
    <property type="evidence" value="ECO:0007669"/>
    <property type="project" value="UniProtKB-KW"/>
</dbReference>
<gene>
    <name evidence="9" type="ORF">POBO1169_LOCUS14758</name>
</gene>
<feature type="binding site" evidence="6">
    <location>
        <position position="247"/>
    </location>
    <ligand>
        <name>chlorophyll a</name>
        <dbReference type="ChEBI" id="CHEBI:58416"/>
        <label>1</label>
    </ligand>
</feature>
<keyword evidence="7" id="KW-0603">Photosystem I</keyword>
<keyword evidence="2 7" id="KW-0150">Chloroplast</keyword>
<dbReference type="AlphaFoldDB" id="A0A7S0RJT1"/>
<feature type="binding site" evidence="6">
    <location>
        <position position="163"/>
    </location>
    <ligand>
        <name>chlorophyll a</name>
        <dbReference type="ChEBI" id="CHEBI:58416"/>
        <label>1</label>
    </ligand>
</feature>
<keyword evidence="3 7" id="KW-0602">Photosynthesis</keyword>
<dbReference type="Gene3D" id="1.10.3460.10">
    <property type="entry name" value="Chlorophyll a/b binding protein domain"/>
    <property type="match status" value="1"/>
</dbReference>
<evidence type="ECO:0000256" key="3">
    <source>
        <dbReference type="ARBA" id="ARBA00022531"/>
    </source>
</evidence>
<feature type="binding site" description="axial binding residue" evidence="6">
    <location>
        <position position="220"/>
    </location>
    <ligand>
        <name>chlorophyll a</name>
        <dbReference type="ChEBI" id="CHEBI:58416"/>
        <label>4</label>
    </ligand>
    <ligandPart>
        <name>Mg</name>
        <dbReference type="ChEBI" id="CHEBI:25107"/>
    </ligandPart>
</feature>
<accession>A0A7S0RJT1</accession>
<comment type="subcellular location">
    <subcellularLocation>
        <location evidence="7">Plastid</location>
        <location evidence="7">Chloroplast thylakoid membrane</location>
    </subcellularLocation>
</comment>
<organism evidence="9">
    <name type="scientific">Pyramimonas obovata</name>
    <dbReference type="NCBI Taxonomy" id="1411642"/>
    <lineage>
        <taxon>Eukaryota</taxon>
        <taxon>Viridiplantae</taxon>
        <taxon>Chlorophyta</taxon>
        <taxon>Pyramimonadophyceae</taxon>
        <taxon>Pyramimonadales</taxon>
        <taxon>Pyramimonadaceae</taxon>
        <taxon>Pyramimonas</taxon>
        <taxon>Pyramimonas incertae sedis</taxon>
    </lineage>
</organism>
<comment type="function">
    <text evidence="7">The light-harvesting complex (LHC) functions as a light receptor, it captures and delivers excitation energy to photosystems with which it is closely associated.</text>
</comment>
<evidence type="ECO:0000256" key="5">
    <source>
        <dbReference type="ARBA" id="ARBA00022991"/>
    </source>
</evidence>
<keyword evidence="4 7" id="KW-0934">Plastid</keyword>
<feature type="binding site" evidence="6">
    <location>
        <position position="215"/>
    </location>
    <ligand>
        <name>chlorophyll a</name>
        <dbReference type="ChEBI" id="CHEBI:58416"/>
        <label>1</label>
    </ligand>
</feature>
<feature type="binding site" evidence="6">
    <location>
        <position position="232"/>
    </location>
    <ligand>
        <name>chlorophyll a</name>
        <dbReference type="ChEBI" id="CHEBI:58416"/>
        <label>1</label>
    </ligand>
</feature>
<feature type="binding site" evidence="6">
    <location>
        <position position="119"/>
    </location>
    <ligand>
        <name>chlorophyll a</name>
        <dbReference type="ChEBI" id="CHEBI:58416"/>
        <label>1</label>
    </ligand>
</feature>
<dbReference type="GO" id="GO:0009765">
    <property type="term" value="P:photosynthesis, light harvesting"/>
    <property type="evidence" value="ECO:0007669"/>
    <property type="project" value="InterPro"/>
</dbReference>
<dbReference type="GO" id="GO:0009523">
    <property type="term" value="C:photosystem II"/>
    <property type="evidence" value="ECO:0007669"/>
    <property type="project" value="UniProtKB-KW"/>
</dbReference>
<evidence type="ECO:0000256" key="4">
    <source>
        <dbReference type="ARBA" id="ARBA00022640"/>
    </source>
</evidence>
<comment type="similarity">
    <text evidence="7">Belongs to the light-harvesting chlorophyll a/b-binding (LHC) protein family.</text>
</comment>
<dbReference type="GO" id="GO:0016168">
    <property type="term" value="F:chlorophyll binding"/>
    <property type="evidence" value="ECO:0007669"/>
    <property type="project" value="UniProtKB-KW"/>
</dbReference>
<feature type="binding site" evidence="6">
    <location>
        <position position="218"/>
    </location>
    <ligand>
        <name>chlorophyll a</name>
        <dbReference type="ChEBI" id="CHEBI:58416"/>
        <label>1</label>
    </ligand>
</feature>
<feature type="binding site" evidence="6">
    <location>
        <position position="214"/>
    </location>
    <ligand>
        <name>chlorophyll a</name>
        <dbReference type="ChEBI" id="CHEBI:58416"/>
        <label>1</label>
    </ligand>
</feature>
<feature type="region of interest" description="Disordered" evidence="8">
    <location>
        <begin position="14"/>
        <end position="34"/>
    </location>
</feature>
<evidence type="ECO:0000256" key="8">
    <source>
        <dbReference type="SAM" id="MobiDB-lite"/>
    </source>
</evidence>
<keyword evidence="7" id="KW-0793">Thylakoid</keyword>
<evidence type="ECO:0000256" key="2">
    <source>
        <dbReference type="ARBA" id="ARBA00022528"/>
    </source>
</evidence>
<dbReference type="GO" id="GO:0009535">
    <property type="term" value="C:chloroplast thylakoid membrane"/>
    <property type="evidence" value="ECO:0007669"/>
    <property type="project" value="UniProtKB-SubCell"/>
</dbReference>
<dbReference type="Pfam" id="PF00504">
    <property type="entry name" value="Chloroa_b-bind"/>
    <property type="match status" value="1"/>
</dbReference>
<dbReference type="EMBL" id="HBFA01029181">
    <property type="protein sequence ID" value="CAD8679855.1"/>
    <property type="molecule type" value="Transcribed_RNA"/>
</dbReference>
<dbReference type="InterPro" id="IPR022796">
    <property type="entry name" value="Chloroa_b-bind"/>
</dbReference>
<protein>
    <recommendedName>
        <fullName evidence="7">Chlorophyll a-b binding protein, chloroplastic</fullName>
    </recommendedName>
</protein>
<keyword evidence="7" id="KW-0604">Photosystem II</keyword>
<evidence type="ECO:0000256" key="7">
    <source>
        <dbReference type="RuleBase" id="RU363080"/>
    </source>
</evidence>
<evidence type="ECO:0000256" key="1">
    <source>
        <dbReference type="ARBA" id="ARBA00022494"/>
    </source>
</evidence>
<keyword evidence="1 6" id="KW-0148">Chlorophyll</keyword>